<dbReference type="Proteomes" id="UP000184731">
    <property type="component" value="Chromosome"/>
</dbReference>
<evidence type="ECO:0000256" key="1">
    <source>
        <dbReference type="SAM" id="Phobius"/>
    </source>
</evidence>
<reference evidence="2 3" key="1">
    <citation type="submission" date="2016-10" db="EMBL/GenBank/DDBJ databases">
        <title>Silvanigrella aquatica sp. nov., isolated from a freshwater lake located in the Black Forest, Germany, description of Silvanigrellaceae fam. nov., Silvanigrellales ord. nov., reclassification of the order Bdellovibrionales in the class Oligoflexia, reclassification of the families Bacteriovoracaceae and Halobacteriovoraceae in the new order Bacteriovoracales ord. nov., and reclassification of the family Pseudobacteriovoracaceae in the order Oligoflexiales.</title>
        <authorList>
            <person name="Hahn M.W."/>
            <person name="Schmidt J."/>
            <person name="Koll U."/>
            <person name="Rohde M."/>
            <person name="Verbag S."/>
            <person name="Pitt A."/>
            <person name="Nakai R."/>
            <person name="Naganuma T."/>
            <person name="Lang E."/>
        </authorList>
    </citation>
    <scope>NUCLEOTIDE SEQUENCE [LARGE SCALE GENOMIC DNA]</scope>
    <source>
        <strain evidence="2 3">MWH-Nonnen-W8red</strain>
    </source>
</reference>
<dbReference type="OrthoDB" id="5294095at2"/>
<name>A0A1L4D2W7_9BACT</name>
<keyword evidence="1" id="KW-0472">Membrane</keyword>
<keyword evidence="1" id="KW-0812">Transmembrane</keyword>
<dbReference type="EMBL" id="CP017834">
    <property type="protein sequence ID" value="APJ04532.1"/>
    <property type="molecule type" value="Genomic_DNA"/>
</dbReference>
<organism evidence="2 3">
    <name type="scientific">Silvanigrella aquatica</name>
    <dbReference type="NCBI Taxonomy" id="1915309"/>
    <lineage>
        <taxon>Bacteria</taxon>
        <taxon>Pseudomonadati</taxon>
        <taxon>Bdellovibrionota</taxon>
        <taxon>Oligoflexia</taxon>
        <taxon>Silvanigrellales</taxon>
        <taxon>Silvanigrellaceae</taxon>
        <taxon>Silvanigrella</taxon>
    </lineage>
</organism>
<evidence type="ECO:0000313" key="3">
    <source>
        <dbReference type="Proteomes" id="UP000184731"/>
    </source>
</evidence>
<gene>
    <name evidence="2" type="ORF">AXG55_11700</name>
</gene>
<keyword evidence="3" id="KW-1185">Reference proteome</keyword>
<keyword evidence="1" id="KW-1133">Transmembrane helix</keyword>
<feature type="transmembrane region" description="Helical" evidence="1">
    <location>
        <begin position="46"/>
        <end position="72"/>
    </location>
</feature>
<accession>A0A1L4D2W7</accession>
<dbReference type="RefSeq" id="WP_148698279.1">
    <property type="nucleotide sequence ID" value="NZ_CP017834.1"/>
</dbReference>
<evidence type="ECO:0000313" key="2">
    <source>
        <dbReference type="EMBL" id="APJ04532.1"/>
    </source>
</evidence>
<protein>
    <submittedName>
        <fullName evidence="2">Uncharacterized protein</fullName>
    </submittedName>
</protein>
<feature type="transmembrane region" description="Helical" evidence="1">
    <location>
        <begin position="6"/>
        <end position="26"/>
    </location>
</feature>
<dbReference type="KEGG" id="saqi:AXG55_11700"/>
<dbReference type="AlphaFoldDB" id="A0A1L4D2W7"/>
<sequence>MDTVILVFRVLFLVIGSIVGIFYILFQFYQKLPSASFKLSTTDYVIAFLIAFIFGFATNSYIGLGAFIPLLLVKYLCTKLISPTKLSGSGMWMEIDWKKLTPRGYERNVPRHIMEQMNKMIESTPKDTHFIIPRLYAIIGIRFMLRKMKKESANLPKGFTPQQQNMGMDQMTSLAQNILKLDTGKSEKKDLNIGVLKITRH</sequence>
<proteinExistence type="predicted"/>